<feature type="domain" description="Thioredoxin" evidence="6">
    <location>
        <begin position="7"/>
        <end position="200"/>
    </location>
</feature>
<dbReference type="CDD" id="cd03023">
    <property type="entry name" value="DsbA_Com1_like"/>
    <property type="match status" value="1"/>
</dbReference>
<keyword evidence="2" id="KW-0560">Oxidoreductase</keyword>
<keyword evidence="4" id="KW-0676">Redox-active center</keyword>
<evidence type="ECO:0000256" key="2">
    <source>
        <dbReference type="ARBA" id="ARBA00023002"/>
    </source>
</evidence>
<name>A0A2T4JWM1_9RHOB</name>
<dbReference type="OrthoDB" id="9780147at2"/>
<dbReference type="InterPro" id="IPR036249">
    <property type="entry name" value="Thioredoxin-like_sf"/>
</dbReference>
<accession>A0A2T4JWM1</accession>
<keyword evidence="8" id="KW-1185">Reference proteome</keyword>
<evidence type="ECO:0000256" key="1">
    <source>
        <dbReference type="ARBA" id="ARBA00022729"/>
    </source>
</evidence>
<evidence type="ECO:0000256" key="5">
    <source>
        <dbReference type="SAM" id="SignalP"/>
    </source>
</evidence>
<gene>
    <name evidence="7" type="ORF">C5F48_07520</name>
</gene>
<dbReference type="EMBL" id="PZKG01000024">
    <property type="protein sequence ID" value="PTE22322.1"/>
    <property type="molecule type" value="Genomic_DNA"/>
</dbReference>
<protein>
    <submittedName>
        <fullName evidence="7">Disulfide bond formation protein DsbA</fullName>
    </submittedName>
</protein>
<organism evidence="7 8">
    <name type="scientific">Cereibacter changlensis JA139</name>
    <dbReference type="NCBI Taxonomy" id="1188249"/>
    <lineage>
        <taxon>Bacteria</taxon>
        <taxon>Pseudomonadati</taxon>
        <taxon>Pseudomonadota</taxon>
        <taxon>Alphaproteobacteria</taxon>
        <taxon>Rhodobacterales</taxon>
        <taxon>Paracoccaceae</taxon>
        <taxon>Cereibacter</taxon>
    </lineage>
</organism>
<feature type="chain" id="PRO_5015551474" evidence="5">
    <location>
        <begin position="24"/>
        <end position="201"/>
    </location>
</feature>
<proteinExistence type="predicted"/>
<dbReference type="Gene3D" id="3.40.30.10">
    <property type="entry name" value="Glutaredoxin"/>
    <property type="match status" value="1"/>
</dbReference>
<dbReference type="InterPro" id="IPR001853">
    <property type="entry name" value="DSBA-like_thioredoxin_dom"/>
</dbReference>
<dbReference type="PANTHER" id="PTHR13887">
    <property type="entry name" value="GLUTATHIONE S-TRANSFERASE KAPPA"/>
    <property type="match status" value="1"/>
</dbReference>
<keyword evidence="3" id="KW-1015">Disulfide bond</keyword>
<dbReference type="Pfam" id="PF01323">
    <property type="entry name" value="DSBA"/>
    <property type="match status" value="1"/>
</dbReference>
<evidence type="ECO:0000256" key="4">
    <source>
        <dbReference type="ARBA" id="ARBA00023284"/>
    </source>
</evidence>
<evidence type="ECO:0000313" key="8">
    <source>
        <dbReference type="Proteomes" id="UP000241010"/>
    </source>
</evidence>
<dbReference type="PROSITE" id="PS51352">
    <property type="entry name" value="THIOREDOXIN_2"/>
    <property type="match status" value="1"/>
</dbReference>
<keyword evidence="1 5" id="KW-0732">Signal</keyword>
<evidence type="ECO:0000313" key="7">
    <source>
        <dbReference type="EMBL" id="PTE22322.1"/>
    </source>
</evidence>
<reference evidence="7 8" key="1">
    <citation type="submission" date="2018-03" db="EMBL/GenBank/DDBJ databases">
        <title>Cereibacter changlensis.</title>
        <authorList>
            <person name="Meyer T.E."/>
            <person name="Miller S."/>
            <person name="Lodha T."/>
            <person name="Gandham S."/>
            <person name="Chintalapati S."/>
            <person name="Chintalapati V.R."/>
        </authorList>
    </citation>
    <scope>NUCLEOTIDE SEQUENCE [LARGE SCALE GENOMIC DNA]</scope>
    <source>
        <strain evidence="7 8">JA139</strain>
    </source>
</reference>
<dbReference type="InterPro" id="IPR013766">
    <property type="entry name" value="Thioredoxin_domain"/>
</dbReference>
<dbReference type="GO" id="GO:0016491">
    <property type="term" value="F:oxidoreductase activity"/>
    <property type="evidence" value="ECO:0007669"/>
    <property type="project" value="UniProtKB-KW"/>
</dbReference>
<comment type="caution">
    <text evidence="7">The sequence shown here is derived from an EMBL/GenBank/DDBJ whole genome shotgun (WGS) entry which is preliminary data.</text>
</comment>
<dbReference type="SUPFAM" id="SSF52833">
    <property type="entry name" value="Thioredoxin-like"/>
    <property type="match status" value="1"/>
</dbReference>
<feature type="signal peptide" evidence="5">
    <location>
        <begin position="1"/>
        <end position="23"/>
    </location>
</feature>
<dbReference type="Proteomes" id="UP000241010">
    <property type="component" value="Unassembled WGS sequence"/>
</dbReference>
<evidence type="ECO:0000259" key="6">
    <source>
        <dbReference type="PROSITE" id="PS51352"/>
    </source>
</evidence>
<evidence type="ECO:0000256" key="3">
    <source>
        <dbReference type="ARBA" id="ARBA00023157"/>
    </source>
</evidence>
<dbReference type="AlphaFoldDB" id="A0A2T4JWM1"/>
<dbReference type="PANTHER" id="PTHR13887:SF14">
    <property type="entry name" value="DISULFIDE BOND FORMATION PROTEIN D"/>
    <property type="match status" value="1"/>
</dbReference>
<dbReference type="RefSeq" id="WP_107663288.1">
    <property type="nucleotide sequence ID" value="NZ_PZKG01000024.1"/>
</dbReference>
<sequence>MPLTRRSLIAASASLVLAPLALRAQGYPDPGEVLNDPDAPVLGNPQGDVTIVEYFDYQCPYCKRGHPALTEEVAQDGNIRLILKDWPIFGTASVHATRLVLGAQKQGAYAAGLEALMATEGRLSEAQVDRLLTGAGVDLAAAGAAYEAESARWDALLQRNDAQASAFGFMGTPAYIIGMTMFPGAIDRDTLREAIRAARGA</sequence>